<gene>
    <name evidence="14" type="ORF">nbrc107697_15570</name>
</gene>
<evidence type="ECO:0000313" key="14">
    <source>
        <dbReference type="EMBL" id="GED97518.1"/>
    </source>
</evidence>
<evidence type="ECO:0000256" key="7">
    <source>
        <dbReference type="ARBA" id="ARBA00022958"/>
    </source>
</evidence>
<dbReference type="GO" id="GO:0015252">
    <property type="term" value="F:proton channel activity"/>
    <property type="evidence" value="ECO:0007669"/>
    <property type="project" value="InterPro"/>
</dbReference>
<evidence type="ECO:0000256" key="4">
    <source>
        <dbReference type="ARBA" id="ARBA00022538"/>
    </source>
</evidence>
<keyword evidence="4" id="KW-0633">Potassium transport</keyword>
<evidence type="ECO:0000313" key="15">
    <source>
        <dbReference type="Proteomes" id="UP000444980"/>
    </source>
</evidence>
<evidence type="ECO:0000256" key="12">
    <source>
        <dbReference type="ARBA" id="ARBA00034430"/>
    </source>
</evidence>
<evidence type="ECO:0000256" key="13">
    <source>
        <dbReference type="SAM" id="Phobius"/>
    </source>
</evidence>
<keyword evidence="7" id="KW-0630">Potassium</keyword>
<evidence type="ECO:0000256" key="5">
    <source>
        <dbReference type="ARBA" id="ARBA00022692"/>
    </source>
</evidence>
<dbReference type="AlphaFoldDB" id="A0A7I9UWH2"/>
<dbReference type="InterPro" id="IPR010617">
    <property type="entry name" value="TMEM175-like"/>
</dbReference>
<dbReference type="EMBL" id="BJOU01000001">
    <property type="protein sequence ID" value="GED97518.1"/>
    <property type="molecule type" value="Genomic_DNA"/>
</dbReference>
<evidence type="ECO:0008006" key="16">
    <source>
        <dbReference type="Google" id="ProtNLM"/>
    </source>
</evidence>
<proteinExistence type="inferred from homology"/>
<evidence type="ECO:0000256" key="6">
    <source>
        <dbReference type="ARBA" id="ARBA00022826"/>
    </source>
</evidence>
<evidence type="ECO:0000256" key="2">
    <source>
        <dbReference type="ARBA" id="ARBA00006920"/>
    </source>
</evidence>
<evidence type="ECO:0000256" key="10">
    <source>
        <dbReference type="ARBA" id="ARBA00023136"/>
    </source>
</evidence>
<evidence type="ECO:0000256" key="11">
    <source>
        <dbReference type="ARBA" id="ARBA00023303"/>
    </source>
</evidence>
<evidence type="ECO:0000256" key="8">
    <source>
        <dbReference type="ARBA" id="ARBA00022989"/>
    </source>
</evidence>
<accession>A0A7I9UWH2</accession>
<feature type="transmembrane region" description="Helical" evidence="13">
    <location>
        <begin position="170"/>
        <end position="192"/>
    </location>
</feature>
<evidence type="ECO:0000256" key="1">
    <source>
        <dbReference type="ARBA" id="ARBA00004141"/>
    </source>
</evidence>
<dbReference type="Proteomes" id="UP000444980">
    <property type="component" value="Unassembled WGS sequence"/>
</dbReference>
<keyword evidence="3" id="KW-0813">Transport</keyword>
<comment type="caution">
    <text evidence="14">The sequence shown here is derived from an EMBL/GenBank/DDBJ whole genome shotgun (WGS) entry which is preliminary data.</text>
</comment>
<dbReference type="GO" id="GO:0005267">
    <property type="term" value="F:potassium channel activity"/>
    <property type="evidence" value="ECO:0007669"/>
    <property type="project" value="UniProtKB-KW"/>
</dbReference>
<feature type="transmembrane region" description="Helical" evidence="13">
    <location>
        <begin position="198"/>
        <end position="216"/>
    </location>
</feature>
<feature type="transmembrane region" description="Helical" evidence="13">
    <location>
        <begin position="68"/>
        <end position="85"/>
    </location>
</feature>
<evidence type="ECO:0000256" key="3">
    <source>
        <dbReference type="ARBA" id="ARBA00022448"/>
    </source>
</evidence>
<keyword evidence="8 13" id="KW-1133">Transmembrane helix</keyword>
<dbReference type="Pfam" id="PF06736">
    <property type="entry name" value="TMEM175"/>
    <property type="match status" value="1"/>
</dbReference>
<keyword evidence="10 13" id="KW-0472">Membrane</keyword>
<feature type="transmembrane region" description="Helical" evidence="13">
    <location>
        <begin position="130"/>
        <end position="149"/>
    </location>
</feature>
<comment type="subcellular location">
    <subcellularLocation>
        <location evidence="1">Membrane</location>
        <topology evidence="1">Multi-pass membrane protein</topology>
    </subcellularLocation>
</comment>
<sequence>MCGIYQRGYPHLMSNPPQRRTPEGLKRLIAFSDGVVAIALTLLVLPLADLASELRAQPTFIDAMNQHSDALLGFFISFAVIWVLWRNHHEIMENFQGYNATMFNVHFLWLLSIVVLPLATALISNDRVSWADAFYIVVLGFAIGSLIVISRQGLRHPDLVVHDDAVRRSLAGWSGVGTIIALIVALVVTIVWPSLGSLPLLLLVVPGPLSAILTRARGE</sequence>
<protein>
    <recommendedName>
        <fullName evidence="16">DUF1211 domain-containing membrane protein</fullName>
    </recommendedName>
</protein>
<evidence type="ECO:0000256" key="9">
    <source>
        <dbReference type="ARBA" id="ARBA00023065"/>
    </source>
</evidence>
<dbReference type="PANTHER" id="PTHR31462">
    <property type="entry name" value="ENDOSOMAL/LYSOSOMAL POTASSIUM CHANNEL TMEM175"/>
    <property type="match status" value="1"/>
</dbReference>
<keyword evidence="6" id="KW-0631">Potassium channel</keyword>
<keyword evidence="15" id="KW-1185">Reference proteome</keyword>
<dbReference type="PANTHER" id="PTHR31462:SF5">
    <property type="entry name" value="ENDOSOMAL_LYSOSOMAL PROTON CHANNEL TMEM175"/>
    <property type="match status" value="1"/>
</dbReference>
<keyword evidence="11" id="KW-0407">Ion channel</keyword>
<organism evidence="14 15">
    <name type="scientific">Gordonia crocea</name>
    <dbReference type="NCBI Taxonomy" id="589162"/>
    <lineage>
        <taxon>Bacteria</taxon>
        <taxon>Bacillati</taxon>
        <taxon>Actinomycetota</taxon>
        <taxon>Actinomycetes</taxon>
        <taxon>Mycobacteriales</taxon>
        <taxon>Gordoniaceae</taxon>
        <taxon>Gordonia</taxon>
    </lineage>
</organism>
<comment type="similarity">
    <text evidence="2">Belongs to the TMEM175 family.</text>
</comment>
<feature type="transmembrane region" description="Helical" evidence="13">
    <location>
        <begin position="106"/>
        <end position="124"/>
    </location>
</feature>
<keyword evidence="9" id="KW-0406">Ion transport</keyword>
<reference evidence="15" key="1">
    <citation type="submission" date="2019-06" db="EMBL/GenBank/DDBJ databases">
        <title>Gordonia isolated from sludge of a wastewater treatment plant.</title>
        <authorList>
            <person name="Tamura T."/>
            <person name="Aoyama K."/>
            <person name="Kang Y."/>
            <person name="Saito S."/>
            <person name="Akiyama N."/>
            <person name="Yazawa K."/>
            <person name="Gonoi T."/>
            <person name="Mikami Y."/>
        </authorList>
    </citation>
    <scope>NUCLEOTIDE SEQUENCE [LARGE SCALE GENOMIC DNA]</scope>
    <source>
        <strain evidence="15">NBRC 107697</strain>
    </source>
</reference>
<dbReference type="GO" id="GO:0016020">
    <property type="term" value="C:membrane"/>
    <property type="evidence" value="ECO:0007669"/>
    <property type="project" value="UniProtKB-SubCell"/>
</dbReference>
<feature type="transmembrane region" description="Helical" evidence="13">
    <location>
        <begin position="28"/>
        <end position="48"/>
    </location>
</feature>
<comment type="catalytic activity">
    <reaction evidence="12">
        <text>K(+)(in) = K(+)(out)</text>
        <dbReference type="Rhea" id="RHEA:29463"/>
        <dbReference type="ChEBI" id="CHEBI:29103"/>
    </reaction>
</comment>
<name>A0A7I9UWH2_9ACTN</name>
<keyword evidence="5 13" id="KW-0812">Transmembrane</keyword>